<dbReference type="InterPro" id="IPR003593">
    <property type="entry name" value="AAA+_ATPase"/>
</dbReference>
<dbReference type="Gene3D" id="3.40.50.300">
    <property type="entry name" value="P-loop containing nucleotide triphosphate hydrolases"/>
    <property type="match status" value="1"/>
</dbReference>
<dbReference type="SUPFAM" id="SSF52540">
    <property type="entry name" value="P-loop containing nucleoside triphosphate hydrolases"/>
    <property type="match status" value="1"/>
</dbReference>
<dbReference type="InterPro" id="IPR027417">
    <property type="entry name" value="P-loop_NTPase"/>
</dbReference>
<accession>A0A7C1VQN6</accession>
<reference evidence="2" key="1">
    <citation type="journal article" date="2020" name="mSystems">
        <title>Genome- and Community-Level Interaction Insights into Carbon Utilization and Element Cycling Functions of Hydrothermarchaeota in Hydrothermal Sediment.</title>
        <authorList>
            <person name="Zhou Z."/>
            <person name="Liu Y."/>
            <person name="Xu W."/>
            <person name="Pan J."/>
            <person name="Luo Z.H."/>
            <person name="Li M."/>
        </authorList>
    </citation>
    <scope>NUCLEOTIDE SEQUENCE [LARGE SCALE GENOMIC DNA]</scope>
    <source>
        <strain evidence="2">HyVt-380</strain>
    </source>
</reference>
<dbReference type="PANTHER" id="PTHR35894">
    <property type="entry name" value="GENERAL SECRETION PATHWAY PROTEIN A-RELATED"/>
    <property type="match status" value="1"/>
</dbReference>
<dbReference type="SMART" id="SM00382">
    <property type="entry name" value="AAA"/>
    <property type="match status" value="1"/>
</dbReference>
<dbReference type="EMBL" id="DRHY01000303">
    <property type="protein sequence ID" value="HEC75286.1"/>
    <property type="molecule type" value="Genomic_DNA"/>
</dbReference>
<evidence type="ECO:0000313" key="2">
    <source>
        <dbReference type="EMBL" id="HEC75286.1"/>
    </source>
</evidence>
<protein>
    <submittedName>
        <fullName evidence="2">AAA family ATPase</fullName>
    </submittedName>
</protein>
<dbReference type="PANTHER" id="PTHR35894:SF1">
    <property type="entry name" value="PHOSPHORIBULOKINASE _ URIDINE KINASE FAMILY"/>
    <property type="match status" value="1"/>
</dbReference>
<dbReference type="Proteomes" id="UP000886384">
    <property type="component" value="Unassembled WGS sequence"/>
</dbReference>
<proteinExistence type="predicted"/>
<gene>
    <name evidence="2" type="ORF">ENI26_13095</name>
</gene>
<evidence type="ECO:0000259" key="1">
    <source>
        <dbReference type="SMART" id="SM00382"/>
    </source>
</evidence>
<organism evidence="2">
    <name type="scientific">Methylophaga aminisulfidivorans</name>
    <dbReference type="NCBI Taxonomy" id="230105"/>
    <lineage>
        <taxon>Bacteria</taxon>
        <taxon>Pseudomonadati</taxon>
        <taxon>Pseudomonadota</taxon>
        <taxon>Gammaproteobacteria</taxon>
        <taxon>Thiotrichales</taxon>
        <taxon>Piscirickettsiaceae</taxon>
        <taxon>Methylophaga</taxon>
    </lineage>
</organism>
<comment type="caution">
    <text evidence="2">The sequence shown here is derived from an EMBL/GenBank/DDBJ whole genome shotgun (WGS) entry which is preliminary data.</text>
</comment>
<dbReference type="AlphaFoldDB" id="A0A7C1VQN6"/>
<feature type="domain" description="AAA+ ATPase" evidence="1">
    <location>
        <begin position="53"/>
        <end position="210"/>
    </location>
</feature>
<dbReference type="InterPro" id="IPR052026">
    <property type="entry name" value="ExeA_AAA_ATPase_DNA-bind"/>
</dbReference>
<name>A0A7C1VQN6_9GAMM</name>
<dbReference type="InterPro" id="IPR008868">
    <property type="entry name" value="TniB"/>
</dbReference>
<dbReference type="Pfam" id="PF05621">
    <property type="entry name" value="TniB"/>
    <property type="match status" value="1"/>
</dbReference>
<sequence>MNNSEIDFKVNQIRELNIKHPSLADALDTIQIAYLSVRKQRSMNEGKIPSSYKPTCGVITGPTGVGKTTLCNFVKTSLPSKEVTKNNLHKTIIPCIYVSIANMSTPKSVTGRILEEFDQEVPNRATEHQMLRQLKELFTTCETNIVLLDEIHDIVTGTGLTKVMSWLKSLVNETKAAIFLAGTEDSEAIVDANPELKTRFKMRMRLHYMRFDLDNPDSEFEMYIRKLFSDIEKILEFTTVFTPNQTELARLYLTTDGNLENISTLMIEASRTAMKAGQSSLTFENIREGFHKTGLTLPVRYQNSISPFELSEKDVVKSIRHLGSK</sequence>